<protein>
    <recommendedName>
        <fullName evidence="9">DUF423 domain-containing protein</fullName>
    </recommendedName>
</protein>
<accession>A0A154W3R5</accession>
<dbReference type="PANTHER" id="PTHR43461">
    <property type="entry name" value="TRANSMEMBRANE PROTEIN 256"/>
    <property type="match status" value="1"/>
</dbReference>
<dbReference type="PANTHER" id="PTHR43461:SF1">
    <property type="entry name" value="TRANSMEMBRANE PROTEIN 256"/>
    <property type="match status" value="1"/>
</dbReference>
<gene>
    <name evidence="7" type="ORF">AUP43_08810</name>
</gene>
<evidence type="ECO:0008006" key="9">
    <source>
        <dbReference type="Google" id="ProtNLM"/>
    </source>
</evidence>
<feature type="transmembrane region" description="Helical" evidence="6">
    <location>
        <begin position="67"/>
        <end position="87"/>
    </location>
</feature>
<comment type="subcellular location">
    <subcellularLocation>
        <location evidence="1">Membrane</location>
        <topology evidence="1">Multi-pass membrane protein</topology>
    </subcellularLocation>
</comment>
<dbReference type="Pfam" id="PF04241">
    <property type="entry name" value="DUF423"/>
    <property type="match status" value="1"/>
</dbReference>
<keyword evidence="5 6" id="KW-0472">Membrane</keyword>
<evidence type="ECO:0000313" key="7">
    <source>
        <dbReference type="EMBL" id="KZD08188.1"/>
    </source>
</evidence>
<comment type="similarity">
    <text evidence="2">Belongs to the UPF0382 family.</text>
</comment>
<reference evidence="7 8" key="1">
    <citation type="submission" date="2015-12" db="EMBL/GenBank/DDBJ databases">
        <title>Genome sequence of Oceanibaculum pacificum MCCC 1A02656.</title>
        <authorList>
            <person name="Lu L."/>
            <person name="Lai Q."/>
            <person name="Shao Z."/>
            <person name="Qian P."/>
        </authorList>
    </citation>
    <scope>NUCLEOTIDE SEQUENCE [LARGE SCALE GENOMIC DNA]</scope>
    <source>
        <strain evidence="7 8">MCCC 1A02656</strain>
    </source>
</reference>
<feature type="transmembrane region" description="Helical" evidence="6">
    <location>
        <begin position="99"/>
        <end position="121"/>
    </location>
</feature>
<dbReference type="Proteomes" id="UP000076400">
    <property type="component" value="Unassembled WGS sequence"/>
</dbReference>
<keyword evidence="4 6" id="KW-1133">Transmembrane helix</keyword>
<dbReference type="GO" id="GO:0016020">
    <property type="term" value="C:membrane"/>
    <property type="evidence" value="ECO:0007669"/>
    <property type="project" value="UniProtKB-SubCell"/>
</dbReference>
<feature type="transmembrane region" description="Helical" evidence="6">
    <location>
        <begin position="41"/>
        <end position="60"/>
    </location>
</feature>
<name>A0A154W3R5_9PROT</name>
<dbReference type="InterPro" id="IPR006696">
    <property type="entry name" value="DUF423"/>
</dbReference>
<sequence length="128" mass="13022">MRIWLIAAGLNGALLVVLGALGAHGFSGDEYARSLFDTAWRYQGLHVLAMLAVALALPVFAGRARIAALAALALFALGSVLFSGSLYRMAWTGEGLFGGAAPLGGGALILGWLVVALAGGLHRPPPAA</sequence>
<evidence type="ECO:0000256" key="6">
    <source>
        <dbReference type="SAM" id="Phobius"/>
    </source>
</evidence>
<evidence type="ECO:0000256" key="1">
    <source>
        <dbReference type="ARBA" id="ARBA00004141"/>
    </source>
</evidence>
<evidence type="ECO:0000256" key="4">
    <source>
        <dbReference type="ARBA" id="ARBA00022989"/>
    </source>
</evidence>
<evidence type="ECO:0000313" key="8">
    <source>
        <dbReference type="Proteomes" id="UP000076400"/>
    </source>
</evidence>
<keyword evidence="8" id="KW-1185">Reference proteome</keyword>
<dbReference type="STRING" id="580166.AUP43_08810"/>
<dbReference type="RefSeq" id="WP_067556045.1">
    <property type="nucleotide sequence ID" value="NZ_LPXN01000107.1"/>
</dbReference>
<evidence type="ECO:0000256" key="5">
    <source>
        <dbReference type="ARBA" id="ARBA00023136"/>
    </source>
</evidence>
<keyword evidence="3 6" id="KW-0812">Transmembrane</keyword>
<organism evidence="7 8">
    <name type="scientific">Oceanibaculum pacificum</name>
    <dbReference type="NCBI Taxonomy" id="580166"/>
    <lineage>
        <taxon>Bacteria</taxon>
        <taxon>Pseudomonadati</taxon>
        <taxon>Pseudomonadota</taxon>
        <taxon>Alphaproteobacteria</taxon>
        <taxon>Rhodospirillales</taxon>
        <taxon>Oceanibaculaceae</taxon>
        <taxon>Oceanibaculum</taxon>
    </lineage>
</organism>
<dbReference type="EMBL" id="LPXN01000107">
    <property type="protein sequence ID" value="KZD08188.1"/>
    <property type="molecule type" value="Genomic_DNA"/>
</dbReference>
<comment type="caution">
    <text evidence="7">The sequence shown here is derived from an EMBL/GenBank/DDBJ whole genome shotgun (WGS) entry which is preliminary data.</text>
</comment>
<evidence type="ECO:0000256" key="3">
    <source>
        <dbReference type="ARBA" id="ARBA00022692"/>
    </source>
</evidence>
<dbReference type="AlphaFoldDB" id="A0A154W3R5"/>
<evidence type="ECO:0000256" key="2">
    <source>
        <dbReference type="ARBA" id="ARBA00009694"/>
    </source>
</evidence>
<proteinExistence type="inferred from homology"/>